<protein>
    <submittedName>
        <fullName evidence="2">Uncharacterized protein</fullName>
    </submittedName>
</protein>
<dbReference type="AlphaFoldDB" id="A0AAD9LYS8"/>
<dbReference type="Proteomes" id="UP001232148">
    <property type="component" value="Unassembled WGS sequence"/>
</dbReference>
<name>A0AAD9LYS8_9PEZI</name>
<feature type="compositionally biased region" description="Basic residues" evidence="1">
    <location>
        <begin position="60"/>
        <end position="70"/>
    </location>
</feature>
<proteinExistence type="predicted"/>
<comment type="caution">
    <text evidence="2">The sequence shown here is derived from an EMBL/GenBank/DDBJ whole genome shotgun (WGS) entry which is preliminary data.</text>
</comment>
<keyword evidence="3" id="KW-1185">Reference proteome</keyword>
<organism evidence="2 3">
    <name type="scientific">Colletotrichum zoysiae</name>
    <dbReference type="NCBI Taxonomy" id="1216348"/>
    <lineage>
        <taxon>Eukaryota</taxon>
        <taxon>Fungi</taxon>
        <taxon>Dikarya</taxon>
        <taxon>Ascomycota</taxon>
        <taxon>Pezizomycotina</taxon>
        <taxon>Sordariomycetes</taxon>
        <taxon>Hypocreomycetidae</taxon>
        <taxon>Glomerellales</taxon>
        <taxon>Glomerellaceae</taxon>
        <taxon>Colletotrichum</taxon>
        <taxon>Colletotrichum graminicola species complex</taxon>
    </lineage>
</organism>
<reference evidence="2" key="1">
    <citation type="submission" date="2021-06" db="EMBL/GenBank/DDBJ databases">
        <title>Comparative genomics, transcriptomics and evolutionary studies reveal genomic signatures of adaptation to plant cell wall in hemibiotrophic fungi.</title>
        <authorList>
            <consortium name="DOE Joint Genome Institute"/>
            <person name="Baroncelli R."/>
            <person name="Diaz J.F."/>
            <person name="Benocci T."/>
            <person name="Peng M."/>
            <person name="Battaglia E."/>
            <person name="Haridas S."/>
            <person name="Andreopoulos W."/>
            <person name="Labutti K."/>
            <person name="Pangilinan J."/>
            <person name="Floch G.L."/>
            <person name="Makela M.R."/>
            <person name="Henrissat B."/>
            <person name="Grigoriev I.V."/>
            <person name="Crouch J.A."/>
            <person name="De Vries R.P."/>
            <person name="Sukno S.A."/>
            <person name="Thon M.R."/>
        </authorList>
    </citation>
    <scope>NUCLEOTIDE SEQUENCE</scope>
    <source>
        <strain evidence="2">MAFF235873</strain>
    </source>
</reference>
<gene>
    <name evidence="2" type="ORF">LX32DRAFT_165296</name>
</gene>
<evidence type="ECO:0000256" key="1">
    <source>
        <dbReference type="SAM" id="MobiDB-lite"/>
    </source>
</evidence>
<accession>A0AAD9LYS8</accession>
<sequence>MTGMPAFSGSCPVSNLRPMIYRSRAGHTRAAPPPMADWALCMDGETLTEAVCPRDDATGTRRRRRQRRRPPPSLLSFSGSKVLQAASSWRHQLAIGIALITWVPVSGTTPPACPFAQPKFHPFIGGHGPDKPGLHRVMAAWVGVSANTYL</sequence>
<dbReference type="EMBL" id="MU843015">
    <property type="protein sequence ID" value="KAK2023038.1"/>
    <property type="molecule type" value="Genomic_DNA"/>
</dbReference>
<feature type="region of interest" description="Disordered" evidence="1">
    <location>
        <begin position="52"/>
        <end position="74"/>
    </location>
</feature>
<evidence type="ECO:0000313" key="3">
    <source>
        <dbReference type="Proteomes" id="UP001232148"/>
    </source>
</evidence>
<evidence type="ECO:0000313" key="2">
    <source>
        <dbReference type="EMBL" id="KAK2023038.1"/>
    </source>
</evidence>